<dbReference type="AlphaFoldDB" id="A0AAU9T713"/>
<dbReference type="Proteomes" id="UP000836841">
    <property type="component" value="Chromosome 7"/>
</dbReference>
<proteinExistence type="predicted"/>
<dbReference type="InterPro" id="IPR011767">
    <property type="entry name" value="GLR_AS"/>
</dbReference>
<sequence length="240" mass="26459">KMAMEKAKEIVSSNGVVVFSKSYCPYCVRVKDLLKQLGAKFLVIELDKESFVHEPILKSKPNESHKLRSRSSQFHIVISLPLTNSMEDVVESTPSSNSPPPSSYPSSDPTQSFAPLPSFAMPTRIRPKKPNDSSCSPIPPPHHSKPNESHKLRSRSSQFHNTLHGLSCSLLLCNITGDGSKVQSALAEWTGQRTVPNVFIGGKHIGGCDTTMSMHSNGKLRCFLLQIRSIFAYYSSFANV</sequence>
<dbReference type="InterPro" id="IPR002109">
    <property type="entry name" value="Glutaredoxin"/>
</dbReference>
<dbReference type="PANTHER" id="PTHR45694">
    <property type="entry name" value="GLUTAREDOXIN 2"/>
    <property type="match status" value="1"/>
</dbReference>
<accession>A0AAU9T713</accession>
<evidence type="ECO:0000256" key="1">
    <source>
        <dbReference type="SAM" id="MobiDB-lite"/>
    </source>
</evidence>
<dbReference type="Gene3D" id="3.40.30.10">
    <property type="entry name" value="Glutaredoxin"/>
    <property type="match status" value="2"/>
</dbReference>
<dbReference type="GO" id="GO:0034599">
    <property type="term" value="P:cellular response to oxidative stress"/>
    <property type="evidence" value="ECO:0007669"/>
    <property type="project" value="TreeGrafter"/>
</dbReference>
<dbReference type="Pfam" id="PF00462">
    <property type="entry name" value="Glutaredoxin"/>
    <property type="match status" value="2"/>
</dbReference>
<feature type="region of interest" description="Disordered" evidence="1">
    <location>
        <begin position="88"/>
        <end position="156"/>
    </location>
</feature>
<dbReference type="GO" id="GO:0005737">
    <property type="term" value="C:cytoplasm"/>
    <property type="evidence" value="ECO:0007669"/>
    <property type="project" value="TreeGrafter"/>
</dbReference>
<reference evidence="3 4" key="1">
    <citation type="submission" date="2022-03" db="EMBL/GenBank/DDBJ databases">
        <authorList>
            <person name="Nunn A."/>
            <person name="Chopra R."/>
            <person name="Nunn A."/>
            <person name="Contreras Garrido A."/>
        </authorList>
    </citation>
    <scope>NUCLEOTIDE SEQUENCE [LARGE SCALE GENOMIC DNA]</scope>
</reference>
<evidence type="ECO:0000259" key="2">
    <source>
        <dbReference type="Pfam" id="PF00462"/>
    </source>
</evidence>
<name>A0AAU9T713_THLAR</name>
<dbReference type="PROSITE" id="PS00195">
    <property type="entry name" value="GLUTAREDOXIN_1"/>
    <property type="match status" value="1"/>
</dbReference>
<dbReference type="CDD" id="cd03419">
    <property type="entry name" value="GRX_GRXh_1_2_like"/>
    <property type="match status" value="1"/>
</dbReference>
<feature type="non-terminal residue" evidence="3">
    <location>
        <position position="240"/>
    </location>
</feature>
<evidence type="ECO:0000313" key="4">
    <source>
        <dbReference type="Proteomes" id="UP000836841"/>
    </source>
</evidence>
<keyword evidence="4" id="KW-1185">Reference proteome</keyword>
<dbReference type="SUPFAM" id="SSF52833">
    <property type="entry name" value="Thioredoxin-like"/>
    <property type="match status" value="1"/>
</dbReference>
<protein>
    <recommendedName>
        <fullName evidence="2">Glutaredoxin domain-containing protein</fullName>
    </recommendedName>
</protein>
<dbReference type="EMBL" id="OU466863">
    <property type="protein sequence ID" value="CAH2080036.1"/>
    <property type="molecule type" value="Genomic_DNA"/>
</dbReference>
<evidence type="ECO:0000313" key="3">
    <source>
        <dbReference type="EMBL" id="CAH2080036.1"/>
    </source>
</evidence>
<dbReference type="InterPro" id="IPR036249">
    <property type="entry name" value="Thioredoxin-like_sf"/>
</dbReference>
<dbReference type="GO" id="GO:0015038">
    <property type="term" value="F:glutathione disulfide oxidoreductase activity"/>
    <property type="evidence" value="ECO:0007669"/>
    <property type="project" value="TreeGrafter"/>
</dbReference>
<organism evidence="3 4">
    <name type="scientific">Thlaspi arvense</name>
    <name type="common">Field penny-cress</name>
    <dbReference type="NCBI Taxonomy" id="13288"/>
    <lineage>
        <taxon>Eukaryota</taxon>
        <taxon>Viridiplantae</taxon>
        <taxon>Streptophyta</taxon>
        <taxon>Embryophyta</taxon>
        <taxon>Tracheophyta</taxon>
        <taxon>Spermatophyta</taxon>
        <taxon>Magnoliopsida</taxon>
        <taxon>eudicotyledons</taxon>
        <taxon>Gunneridae</taxon>
        <taxon>Pentapetalae</taxon>
        <taxon>rosids</taxon>
        <taxon>malvids</taxon>
        <taxon>Brassicales</taxon>
        <taxon>Brassicaceae</taxon>
        <taxon>Thlaspideae</taxon>
        <taxon>Thlaspi</taxon>
    </lineage>
</organism>
<feature type="domain" description="Glutaredoxin" evidence="2">
    <location>
        <begin position="16"/>
        <end position="50"/>
    </location>
</feature>
<dbReference type="PANTHER" id="PTHR45694:SF14">
    <property type="entry name" value="GLUTAREDOXIN-C2"/>
    <property type="match status" value="1"/>
</dbReference>
<gene>
    <name evidence="3" type="ORF">TAV2_LOCUS24076</name>
</gene>
<feature type="domain" description="Glutaredoxin" evidence="2">
    <location>
        <begin position="173"/>
        <end position="205"/>
    </location>
</feature>
<dbReference type="PROSITE" id="PS51354">
    <property type="entry name" value="GLUTAREDOXIN_2"/>
    <property type="match status" value="2"/>
</dbReference>